<keyword evidence="2 14" id="KW-0808">Transferase</keyword>
<comment type="caution">
    <text evidence="14">The sequence shown here is derived from an EMBL/GenBank/DDBJ whole genome shotgun (WGS) entry which is preliminary data.</text>
</comment>
<dbReference type="Gene3D" id="3.40.50.720">
    <property type="entry name" value="NAD(P)-binding Rossmann-like Domain"/>
    <property type="match status" value="1"/>
</dbReference>
<dbReference type="Pfam" id="PF00899">
    <property type="entry name" value="ThiF"/>
    <property type="match status" value="1"/>
</dbReference>
<dbReference type="CDD" id="cd00158">
    <property type="entry name" value="RHOD"/>
    <property type="match status" value="1"/>
</dbReference>
<evidence type="ECO:0000256" key="1">
    <source>
        <dbReference type="ARBA" id="ARBA00009919"/>
    </source>
</evidence>
<dbReference type="InterPro" id="IPR000594">
    <property type="entry name" value="ThiF_NAD_FAD-bd"/>
</dbReference>
<accession>A0A1V6LRS5</accession>
<organism evidence="14 15">
    <name type="scientific">Croceivirga radicis</name>
    <dbReference type="NCBI Taxonomy" id="1929488"/>
    <lineage>
        <taxon>Bacteria</taxon>
        <taxon>Pseudomonadati</taxon>
        <taxon>Bacteroidota</taxon>
        <taxon>Flavobacteriia</taxon>
        <taxon>Flavobacteriales</taxon>
        <taxon>Flavobacteriaceae</taxon>
        <taxon>Croceivirga</taxon>
    </lineage>
</organism>
<dbReference type="CDD" id="cd00757">
    <property type="entry name" value="ThiF_MoeB_HesA_family"/>
    <property type="match status" value="1"/>
</dbReference>
<evidence type="ECO:0000256" key="12">
    <source>
        <dbReference type="ARBA" id="ARBA00078531"/>
    </source>
</evidence>
<dbReference type="InterPro" id="IPR045886">
    <property type="entry name" value="ThiF/MoeB/HesA"/>
</dbReference>
<feature type="domain" description="Rhodanese" evidence="13">
    <location>
        <begin position="275"/>
        <end position="353"/>
    </location>
</feature>
<dbReference type="AlphaFoldDB" id="A0A1V6LRS5"/>
<gene>
    <name evidence="14" type="ORF">BUL40_07060</name>
</gene>
<dbReference type="FunFam" id="3.40.50.720:FF:000033">
    <property type="entry name" value="Adenylyltransferase and sulfurtransferase MOCS3"/>
    <property type="match status" value="1"/>
</dbReference>
<evidence type="ECO:0000256" key="3">
    <source>
        <dbReference type="ARBA" id="ARBA00022741"/>
    </source>
</evidence>
<dbReference type="Proteomes" id="UP000191680">
    <property type="component" value="Unassembled WGS sequence"/>
</dbReference>
<dbReference type="GO" id="GO:0008641">
    <property type="term" value="F:ubiquitin-like modifier activating enzyme activity"/>
    <property type="evidence" value="ECO:0007669"/>
    <property type="project" value="InterPro"/>
</dbReference>
<sequence length="356" mass="39252">MNPSRYLRQTSLIGFGAINQNKLLQAKVLVVGLGGLGVPIAQYLNAMGVGTIGIVENDVIALHNLQRQVLYAENEVGAPKLAVGLKKLQGQNTNTKFIPFNTYLNATNALEIIAQFDVVVDATDNFGTRYLINDACVILNKPFVYGALHGFEGQISVFNFKNGPTYRCLFPHPPKQDSIPDCNVNGILGVLPGIIGTLQALEVIKVITDIGEPLTGKLLLYDGLTQQTRSIQFKRQASSTKISQLKAAYETPDCVNDLDTITIEEFLRLKTPFDLWDVREPSEFKDFHLPNAINVPLGQLQNRLNELSTINYTYLVCQSGKRSATAYQKIKAHKPNAKVINVSGGINHYLHHYGNS</sequence>
<dbReference type="InterPro" id="IPR036873">
    <property type="entry name" value="Rhodanese-like_dom_sf"/>
</dbReference>
<comment type="subunit">
    <text evidence="7">Homodimer. Forms a stable heterotetrameric complex of 2 MoeB and 2 MoaD during adenylation of MoaD.</text>
</comment>
<dbReference type="OrthoDB" id="9804286at2"/>
<proteinExistence type="inferred from homology"/>
<dbReference type="InterPro" id="IPR001763">
    <property type="entry name" value="Rhodanese-like_dom"/>
</dbReference>
<comment type="function">
    <text evidence="6">Catalyzes the adenylation by ATP of the carboxyl group of the C-terminal glycine of sulfur carrier protein MoaD.</text>
</comment>
<dbReference type="PROSITE" id="PS50206">
    <property type="entry name" value="RHODANESE_3"/>
    <property type="match status" value="1"/>
</dbReference>
<protein>
    <recommendedName>
        <fullName evidence="9">Molybdopterin-synthase adenylyltransferase</fullName>
        <ecNumber evidence="8">2.7.7.80</ecNumber>
    </recommendedName>
    <alternativeName>
        <fullName evidence="12">MoaD protein adenylase</fullName>
    </alternativeName>
    <alternativeName>
        <fullName evidence="10">Molybdopterin-converting factor subunit 1 adenylase</fullName>
    </alternativeName>
    <alternativeName>
        <fullName evidence="11">Sulfur carrier protein MoaD adenylyltransferase</fullName>
    </alternativeName>
</protein>
<dbReference type="EC" id="2.7.7.80" evidence="8"/>
<comment type="similarity">
    <text evidence="1">Belongs to the HesA/MoeB/ThiF family.</text>
</comment>
<evidence type="ECO:0000256" key="5">
    <source>
        <dbReference type="ARBA" id="ARBA00052218"/>
    </source>
</evidence>
<reference evidence="14 15" key="1">
    <citation type="submission" date="2016-12" db="EMBL/GenBank/DDBJ databases">
        <authorList>
            <person name="Song W.-J."/>
            <person name="Kurnit D.M."/>
        </authorList>
    </citation>
    <scope>NUCLEOTIDE SEQUENCE [LARGE SCALE GENOMIC DNA]</scope>
    <source>
        <strain evidence="14 15">HSG9</strain>
    </source>
</reference>
<evidence type="ECO:0000313" key="15">
    <source>
        <dbReference type="Proteomes" id="UP000191680"/>
    </source>
</evidence>
<keyword evidence="4" id="KW-0067">ATP-binding</keyword>
<dbReference type="PANTHER" id="PTHR10953">
    <property type="entry name" value="UBIQUITIN-ACTIVATING ENZYME E1"/>
    <property type="match status" value="1"/>
</dbReference>
<dbReference type="PANTHER" id="PTHR10953:SF102">
    <property type="entry name" value="ADENYLYLTRANSFERASE AND SULFURTRANSFERASE MOCS3"/>
    <property type="match status" value="1"/>
</dbReference>
<dbReference type="GO" id="GO:0005737">
    <property type="term" value="C:cytoplasm"/>
    <property type="evidence" value="ECO:0007669"/>
    <property type="project" value="TreeGrafter"/>
</dbReference>
<dbReference type="GO" id="GO:0005524">
    <property type="term" value="F:ATP binding"/>
    <property type="evidence" value="ECO:0007669"/>
    <property type="project" value="UniProtKB-KW"/>
</dbReference>
<dbReference type="RefSeq" id="WP_080318661.1">
    <property type="nucleotide sequence ID" value="NZ_MTBC01000004.1"/>
</dbReference>
<comment type="catalytic activity">
    <reaction evidence="5">
        <text>[molybdopterin-synthase sulfur-carrier protein]-C-terminal Gly-Gly + ATP + H(+) = [molybdopterin-synthase sulfur-carrier protein]-C-terminal Gly-Gly-AMP + diphosphate</text>
        <dbReference type="Rhea" id="RHEA:43616"/>
        <dbReference type="Rhea" id="RHEA-COMP:12159"/>
        <dbReference type="Rhea" id="RHEA-COMP:12202"/>
        <dbReference type="ChEBI" id="CHEBI:15378"/>
        <dbReference type="ChEBI" id="CHEBI:30616"/>
        <dbReference type="ChEBI" id="CHEBI:33019"/>
        <dbReference type="ChEBI" id="CHEBI:90618"/>
        <dbReference type="ChEBI" id="CHEBI:90778"/>
        <dbReference type="EC" id="2.7.7.80"/>
    </reaction>
</comment>
<evidence type="ECO:0000256" key="11">
    <source>
        <dbReference type="ARBA" id="ARBA00075328"/>
    </source>
</evidence>
<evidence type="ECO:0000256" key="4">
    <source>
        <dbReference type="ARBA" id="ARBA00022840"/>
    </source>
</evidence>
<keyword evidence="3" id="KW-0547">Nucleotide-binding</keyword>
<keyword evidence="15" id="KW-1185">Reference proteome</keyword>
<dbReference type="SUPFAM" id="SSF69572">
    <property type="entry name" value="Activating enzymes of the ubiquitin-like proteins"/>
    <property type="match status" value="1"/>
</dbReference>
<evidence type="ECO:0000256" key="6">
    <source>
        <dbReference type="ARBA" id="ARBA00055169"/>
    </source>
</evidence>
<evidence type="ECO:0000256" key="9">
    <source>
        <dbReference type="ARBA" id="ARBA00073635"/>
    </source>
</evidence>
<evidence type="ECO:0000313" key="14">
    <source>
        <dbReference type="EMBL" id="OQD42848.1"/>
    </source>
</evidence>
<dbReference type="GO" id="GO:0004792">
    <property type="term" value="F:thiosulfate-cyanide sulfurtransferase activity"/>
    <property type="evidence" value="ECO:0007669"/>
    <property type="project" value="TreeGrafter"/>
</dbReference>
<dbReference type="GO" id="GO:0061605">
    <property type="term" value="F:molybdopterin-synthase adenylyltransferase activity"/>
    <property type="evidence" value="ECO:0007669"/>
    <property type="project" value="UniProtKB-EC"/>
</dbReference>
<dbReference type="EMBL" id="MTBC01000004">
    <property type="protein sequence ID" value="OQD42848.1"/>
    <property type="molecule type" value="Genomic_DNA"/>
</dbReference>
<dbReference type="Gene3D" id="3.40.250.10">
    <property type="entry name" value="Rhodanese-like domain"/>
    <property type="match status" value="1"/>
</dbReference>
<dbReference type="InterPro" id="IPR035985">
    <property type="entry name" value="Ubiquitin-activating_enz"/>
</dbReference>
<evidence type="ECO:0000256" key="8">
    <source>
        <dbReference type="ARBA" id="ARBA00066884"/>
    </source>
</evidence>
<evidence type="ECO:0000259" key="13">
    <source>
        <dbReference type="PROSITE" id="PS50206"/>
    </source>
</evidence>
<evidence type="ECO:0000256" key="10">
    <source>
        <dbReference type="ARBA" id="ARBA00075110"/>
    </source>
</evidence>
<evidence type="ECO:0000256" key="2">
    <source>
        <dbReference type="ARBA" id="ARBA00022679"/>
    </source>
</evidence>
<evidence type="ECO:0000256" key="7">
    <source>
        <dbReference type="ARBA" id="ARBA00063809"/>
    </source>
</evidence>
<dbReference type="SMART" id="SM00450">
    <property type="entry name" value="RHOD"/>
    <property type="match status" value="1"/>
</dbReference>
<name>A0A1V6LRS5_9FLAO</name>
<dbReference type="Pfam" id="PF00581">
    <property type="entry name" value="Rhodanese"/>
    <property type="match status" value="1"/>
</dbReference>